<dbReference type="AlphaFoldDB" id="A0A916STM7"/>
<dbReference type="Proteomes" id="UP000621454">
    <property type="component" value="Unassembled WGS sequence"/>
</dbReference>
<dbReference type="PANTHER" id="PTHR33164:SF43">
    <property type="entry name" value="HTH-TYPE TRANSCRIPTIONAL REPRESSOR YETL"/>
    <property type="match status" value="1"/>
</dbReference>
<dbReference type="InterPro" id="IPR036390">
    <property type="entry name" value="WH_DNA-bd_sf"/>
</dbReference>
<dbReference type="InterPro" id="IPR036388">
    <property type="entry name" value="WH-like_DNA-bd_sf"/>
</dbReference>
<dbReference type="GO" id="GO:0006950">
    <property type="term" value="P:response to stress"/>
    <property type="evidence" value="ECO:0007669"/>
    <property type="project" value="TreeGrafter"/>
</dbReference>
<comment type="caution">
    <text evidence="3">The sequence shown here is derived from an EMBL/GenBank/DDBJ whole genome shotgun (WGS) entry which is preliminary data.</text>
</comment>
<dbReference type="RefSeq" id="WP_188584657.1">
    <property type="nucleotide sequence ID" value="NZ_BMGC01000001.1"/>
</dbReference>
<dbReference type="PROSITE" id="PS50995">
    <property type="entry name" value="HTH_MARR_2"/>
    <property type="match status" value="1"/>
</dbReference>
<dbReference type="PRINTS" id="PR00598">
    <property type="entry name" value="HTHMARR"/>
</dbReference>
<evidence type="ECO:0000256" key="1">
    <source>
        <dbReference type="SAM" id="MobiDB-lite"/>
    </source>
</evidence>
<dbReference type="InterPro" id="IPR000835">
    <property type="entry name" value="HTH_MarR-typ"/>
</dbReference>
<evidence type="ECO:0000313" key="3">
    <source>
        <dbReference type="EMBL" id="GGB17121.1"/>
    </source>
</evidence>
<proteinExistence type="predicted"/>
<dbReference type="InterPro" id="IPR039422">
    <property type="entry name" value="MarR/SlyA-like"/>
</dbReference>
<gene>
    <name evidence="3" type="ORF">GCM10011489_01530</name>
</gene>
<dbReference type="SUPFAM" id="SSF46785">
    <property type="entry name" value="Winged helix' DNA-binding domain"/>
    <property type="match status" value="1"/>
</dbReference>
<evidence type="ECO:0000259" key="2">
    <source>
        <dbReference type="PROSITE" id="PS50995"/>
    </source>
</evidence>
<feature type="domain" description="HTH marR-type" evidence="2">
    <location>
        <begin position="7"/>
        <end position="138"/>
    </location>
</feature>
<dbReference type="EMBL" id="BMGC01000001">
    <property type="protein sequence ID" value="GGB17121.1"/>
    <property type="molecule type" value="Genomic_DNA"/>
</dbReference>
<name>A0A916STM7_9ACTN</name>
<reference evidence="3" key="1">
    <citation type="journal article" date="2014" name="Int. J. Syst. Evol. Microbiol.">
        <title>Complete genome sequence of Corynebacterium casei LMG S-19264T (=DSM 44701T), isolated from a smear-ripened cheese.</title>
        <authorList>
            <consortium name="US DOE Joint Genome Institute (JGI-PGF)"/>
            <person name="Walter F."/>
            <person name="Albersmeier A."/>
            <person name="Kalinowski J."/>
            <person name="Ruckert C."/>
        </authorList>
    </citation>
    <scope>NUCLEOTIDE SEQUENCE</scope>
    <source>
        <strain evidence="3">CGMCC 1.12827</strain>
    </source>
</reference>
<evidence type="ECO:0000313" key="4">
    <source>
        <dbReference type="Proteomes" id="UP000621454"/>
    </source>
</evidence>
<keyword evidence="4" id="KW-1185">Reference proteome</keyword>
<dbReference type="SMART" id="SM00347">
    <property type="entry name" value="HTH_MARR"/>
    <property type="match status" value="1"/>
</dbReference>
<dbReference type="CDD" id="cd00090">
    <property type="entry name" value="HTH_ARSR"/>
    <property type="match status" value="1"/>
</dbReference>
<reference evidence="3" key="2">
    <citation type="submission" date="2020-09" db="EMBL/GenBank/DDBJ databases">
        <authorList>
            <person name="Sun Q."/>
            <person name="Zhou Y."/>
        </authorList>
    </citation>
    <scope>NUCLEOTIDE SEQUENCE</scope>
    <source>
        <strain evidence="3">CGMCC 1.12827</strain>
    </source>
</reference>
<feature type="region of interest" description="Disordered" evidence="1">
    <location>
        <begin position="134"/>
        <end position="163"/>
    </location>
</feature>
<dbReference type="InterPro" id="IPR011991">
    <property type="entry name" value="ArsR-like_HTH"/>
</dbReference>
<dbReference type="GO" id="GO:0003700">
    <property type="term" value="F:DNA-binding transcription factor activity"/>
    <property type="evidence" value="ECO:0007669"/>
    <property type="project" value="InterPro"/>
</dbReference>
<dbReference type="PANTHER" id="PTHR33164">
    <property type="entry name" value="TRANSCRIPTIONAL REGULATOR, MARR FAMILY"/>
    <property type="match status" value="1"/>
</dbReference>
<dbReference type="Pfam" id="PF12802">
    <property type="entry name" value="MarR_2"/>
    <property type="match status" value="1"/>
</dbReference>
<accession>A0A916STM7</accession>
<sequence>MNTTTQADAAYRLMTGLVLEHRDGWRRAVVERTGMQFSRYRILRRLRGGPLSLGRLAESASMDAPATTVVVNDLESRGLVVREASSVDRRRKTVSLTDAGRDVLAMVAEISDPAPPELTRLGAEDLQTLVDILRRAGEQTKPAEETGPARTTTTGDNTKAGAR</sequence>
<protein>
    <recommendedName>
        <fullName evidence="2">HTH marR-type domain-containing protein</fullName>
    </recommendedName>
</protein>
<feature type="compositionally biased region" description="Basic and acidic residues" evidence="1">
    <location>
        <begin position="134"/>
        <end position="144"/>
    </location>
</feature>
<organism evidence="3 4">
    <name type="scientific">Gordonia jinhuaensis</name>
    <dbReference type="NCBI Taxonomy" id="1517702"/>
    <lineage>
        <taxon>Bacteria</taxon>
        <taxon>Bacillati</taxon>
        <taxon>Actinomycetota</taxon>
        <taxon>Actinomycetes</taxon>
        <taxon>Mycobacteriales</taxon>
        <taxon>Gordoniaceae</taxon>
        <taxon>Gordonia</taxon>
    </lineage>
</organism>
<dbReference type="Gene3D" id="1.10.10.10">
    <property type="entry name" value="Winged helix-like DNA-binding domain superfamily/Winged helix DNA-binding domain"/>
    <property type="match status" value="1"/>
</dbReference>